<dbReference type="GO" id="GO:0004525">
    <property type="term" value="F:ribonuclease III activity"/>
    <property type="evidence" value="ECO:0007669"/>
    <property type="project" value="InterPro"/>
</dbReference>
<evidence type="ECO:0000256" key="3">
    <source>
        <dbReference type="ARBA" id="ARBA00022801"/>
    </source>
</evidence>
<feature type="region of interest" description="Disordered" evidence="4">
    <location>
        <begin position="128"/>
        <end position="165"/>
    </location>
</feature>
<dbReference type="Proteomes" id="UP001054902">
    <property type="component" value="Unassembled WGS sequence"/>
</dbReference>
<evidence type="ECO:0000259" key="6">
    <source>
        <dbReference type="Pfam" id="PF00636"/>
    </source>
</evidence>
<name>A0AAD3H5S9_9STRA</name>
<feature type="domain" description="RNase III" evidence="6">
    <location>
        <begin position="69"/>
        <end position="184"/>
    </location>
</feature>
<protein>
    <submittedName>
        <fullName evidence="7">Ribonuclease III</fullName>
    </submittedName>
</protein>
<sequence length="210" mass="23709">MRFQTFFLIISVSSFLRAQAWIASYQTPRVQTLLQSNNEANEIDDPLESLSILLSPNEKCNPTQLSPTSLAYIGDSVFELFVRSRYVWPNRRTTDLQNLVVGRVRAEAQSKMFRELLSSESFTLTQEEQNIVKRGRNAGSSSGGRKRGPKRLYSSNDGKNGGGPEVYQDSTAIEALIGYMYLTSKDRCVELLEYFNSELDKLDDAEGVVR</sequence>
<dbReference type="EMBL" id="BLLK01000045">
    <property type="protein sequence ID" value="GFH51331.1"/>
    <property type="molecule type" value="Genomic_DNA"/>
</dbReference>
<keyword evidence="3" id="KW-0378">Hydrolase</keyword>
<evidence type="ECO:0000256" key="1">
    <source>
        <dbReference type="ARBA" id="ARBA00022722"/>
    </source>
</evidence>
<dbReference type="Pfam" id="PF00636">
    <property type="entry name" value="Ribonuclease_3"/>
    <property type="match status" value="1"/>
</dbReference>
<keyword evidence="5" id="KW-0732">Signal</keyword>
<dbReference type="SUPFAM" id="SSF69065">
    <property type="entry name" value="RNase III domain-like"/>
    <property type="match status" value="1"/>
</dbReference>
<dbReference type="GO" id="GO:0006396">
    <property type="term" value="P:RNA processing"/>
    <property type="evidence" value="ECO:0007669"/>
    <property type="project" value="InterPro"/>
</dbReference>
<dbReference type="Gene3D" id="1.10.1520.10">
    <property type="entry name" value="Ribonuclease III domain"/>
    <property type="match status" value="1"/>
</dbReference>
<comment type="caution">
    <text evidence="7">The sequence shown here is derived from an EMBL/GenBank/DDBJ whole genome shotgun (WGS) entry which is preliminary data.</text>
</comment>
<dbReference type="AlphaFoldDB" id="A0AAD3H5S9"/>
<accession>A0AAD3H5S9</accession>
<dbReference type="InterPro" id="IPR036389">
    <property type="entry name" value="RNase_III_sf"/>
</dbReference>
<gene>
    <name evidence="7" type="ORF">CTEN210_07807</name>
</gene>
<proteinExistence type="inferred from homology"/>
<evidence type="ECO:0000313" key="7">
    <source>
        <dbReference type="EMBL" id="GFH51331.1"/>
    </source>
</evidence>
<keyword evidence="8" id="KW-1185">Reference proteome</keyword>
<dbReference type="PANTHER" id="PTHR34276:SF1">
    <property type="entry name" value="MINI-RIBONUCLEASE 3"/>
    <property type="match status" value="1"/>
</dbReference>
<reference evidence="7 8" key="1">
    <citation type="journal article" date="2021" name="Sci. Rep.">
        <title>The genome of the diatom Chaetoceros tenuissimus carries an ancient integrated fragment of an extant virus.</title>
        <authorList>
            <person name="Hongo Y."/>
            <person name="Kimura K."/>
            <person name="Takaki Y."/>
            <person name="Yoshida Y."/>
            <person name="Baba S."/>
            <person name="Kobayashi G."/>
            <person name="Nagasaki K."/>
            <person name="Hano T."/>
            <person name="Tomaru Y."/>
        </authorList>
    </citation>
    <scope>NUCLEOTIDE SEQUENCE [LARGE SCALE GENOMIC DNA]</scope>
    <source>
        <strain evidence="7 8">NIES-3715</strain>
    </source>
</reference>
<keyword evidence="1" id="KW-0540">Nuclease</keyword>
<evidence type="ECO:0000256" key="4">
    <source>
        <dbReference type="SAM" id="MobiDB-lite"/>
    </source>
</evidence>
<dbReference type="InterPro" id="IPR000999">
    <property type="entry name" value="RNase_III_dom"/>
</dbReference>
<feature type="chain" id="PRO_5042023022" evidence="5">
    <location>
        <begin position="21"/>
        <end position="210"/>
    </location>
</feature>
<dbReference type="InterPro" id="IPR008226">
    <property type="entry name" value="Mini3_fam"/>
</dbReference>
<evidence type="ECO:0000256" key="5">
    <source>
        <dbReference type="SAM" id="SignalP"/>
    </source>
</evidence>
<dbReference type="HAMAP" id="MF_01468">
    <property type="entry name" value="RNase_Mini_III"/>
    <property type="match status" value="1"/>
</dbReference>
<evidence type="ECO:0000256" key="2">
    <source>
        <dbReference type="ARBA" id="ARBA00022759"/>
    </source>
</evidence>
<keyword evidence="2" id="KW-0255">Endonuclease</keyword>
<organism evidence="7 8">
    <name type="scientific">Chaetoceros tenuissimus</name>
    <dbReference type="NCBI Taxonomy" id="426638"/>
    <lineage>
        <taxon>Eukaryota</taxon>
        <taxon>Sar</taxon>
        <taxon>Stramenopiles</taxon>
        <taxon>Ochrophyta</taxon>
        <taxon>Bacillariophyta</taxon>
        <taxon>Coscinodiscophyceae</taxon>
        <taxon>Chaetocerotophycidae</taxon>
        <taxon>Chaetocerotales</taxon>
        <taxon>Chaetocerotaceae</taxon>
        <taxon>Chaetoceros</taxon>
    </lineage>
</organism>
<feature type="signal peptide" evidence="5">
    <location>
        <begin position="1"/>
        <end position="20"/>
    </location>
</feature>
<dbReference type="PANTHER" id="PTHR34276">
    <property type="entry name" value="MINI-RIBONUCLEASE 3"/>
    <property type="match status" value="1"/>
</dbReference>
<evidence type="ECO:0000313" key="8">
    <source>
        <dbReference type="Proteomes" id="UP001054902"/>
    </source>
</evidence>